<reference evidence="1 2" key="1">
    <citation type="submission" date="2016-08" db="EMBL/GenBank/DDBJ databases">
        <authorList>
            <consortium name="Lentinula edodes genome sequencing consortium"/>
            <person name="Sakamoto Y."/>
            <person name="Nakade K."/>
            <person name="Sato S."/>
            <person name="Yoshida Y."/>
            <person name="Miyazaki K."/>
            <person name="Natsume S."/>
            <person name="Konno N."/>
        </authorList>
    </citation>
    <scope>NUCLEOTIDE SEQUENCE [LARGE SCALE GENOMIC DNA]</scope>
    <source>
        <strain evidence="1 2">NBRC 111202</strain>
    </source>
</reference>
<organism evidence="1 2">
    <name type="scientific">Lentinula edodes</name>
    <name type="common">Shiitake mushroom</name>
    <name type="synonym">Lentinus edodes</name>
    <dbReference type="NCBI Taxonomy" id="5353"/>
    <lineage>
        <taxon>Eukaryota</taxon>
        <taxon>Fungi</taxon>
        <taxon>Dikarya</taxon>
        <taxon>Basidiomycota</taxon>
        <taxon>Agaricomycotina</taxon>
        <taxon>Agaricomycetes</taxon>
        <taxon>Agaricomycetidae</taxon>
        <taxon>Agaricales</taxon>
        <taxon>Marasmiineae</taxon>
        <taxon>Omphalotaceae</taxon>
        <taxon>Lentinula</taxon>
    </lineage>
</organism>
<evidence type="ECO:0000313" key="2">
    <source>
        <dbReference type="Proteomes" id="UP000188533"/>
    </source>
</evidence>
<reference evidence="1 2" key="2">
    <citation type="submission" date="2017-02" db="EMBL/GenBank/DDBJ databases">
        <title>A genome survey and senescence transcriptome analysis in Lentinula edodes.</title>
        <authorList>
            <person name="Sakamoto Y."/>
            <person name="Nakade K."/>
            <person name="Sato S."/>
            <person name="Yoshida Y."/>
            <person name="Miyazaki K."/>
            <person name="Natsume S."/>
            <person name="Konno N."/>
        </authorList>
    </citation>
    <scope>NUCLEOTIDE SEQUENCE [LARGE SCALE GENOMIC DNA]</scope>
    <source>
        <strain evidence="1 2">NBRC 111202</strain>
    </source>
</reference>
<comment type="caution">
    <text evidence="1">The sequence shown here is derived from an EMBL/GenBank/DDBJ whole genome shotgun (WGS) entry which is preliminary data.</text>
</comment>
<dbReference type="Proteomes" id="UP000188533">
    <property type="component" value="Unassembled WGS sequence"/>
</dbReference>
<evidence type="ECO:0000313" key="1">
    <source>
        <dbReference type="EMBL" id="GAW01842.1"/>
    </source>
</evidence>
<sequence length="314" mass="35659">MPNSEDSSFFSVEILHSFTTEQLELLCRSSEHPELEPFSIALTKAIEERTNMLQKPPPNETDWTYFGSLVLNSRLFAIIYYEDHRILPFNGTKHTVNTTSKPLDVPEGLRDIYDRFACHDSKINLSSVVTHASRALDVANRGFDYERSTDLPVGRLLNDIGALYIMENISRAALYLSLIKKGVLIFPQTYTEFKKECGIDGPLDGDDVYFEYSASNFQFPLHAAIAISILILLVSVTLTEVNTSYEHLIEVAYELGPNRPKNLRQIESFMWSKLIEVAEGNITAQQMLSDSLDEIRRVGISDETTNFFMPNSPW</sequence>
<name>A0A1Q3E3N8_LENED</name>
<protein>
    <submittedName>
        <fullName evidence="1">Uncharacterized protein</fullName>
    </submittedName>
</protein>
<dbReference type="AlphaFoldDB" id="A0A1Q3E3N8"/>
<keyword evidence="2" id="KW-1185">Reference proteome</keyword>
<dbReference type="EMBL" id="BDGU01000075">
    <property type="protein sequence ID" value="GAW01842.1"/>
    <property type="molecule type" value="Genomic_DNA"/>
</dbReference>
<gene>
    <name evidence="1" type="ORF">LENED_003463</name>
</gene>
<accession>A0A1Q3E3N8</accession>
<proteinExistence type="predicted"/>